<gene>
    <name evidence="2" type="ORF">C8A03DRAFT_38516</name>
</gene>
<reference evidence="2" key="2">
    <citation type="submission" date="2023-05" db="EMBL/GenBank/DDBJ databases">
        <authorList>
            <consortium name="Lawrence Berkeley National Laboratory"/>
            <person name="Steindorff A."/>
            <person name="Hensen N."/>
            <person name="Bonometti L."/>
            <person name="Westerberg I."/>
            <person name="Brannstrom I.O."/>
            <person name="Guillou S."/>
            <person name="Cros-Aarteil S."/>
            <person name="Calhoun S."/>
            <person name="Haridas S."/>
            <person name="Kuo A."/>
            <person name="Mondo S."/>
            <person name="Pangilinan J."/>
            <person name="Riley R."/>
            <person name="Labutti K."/>
            <person name="Andreopoulos B."/>
            <person name="Lipzen A."/>
            <person name="Chen C."/>
            <person name="Yanf M."/>
            <person name="Daum C."/>
            <person name="Ng V."/>
            <person name="Clum A."/>
            <person name="Ohm R."/>
            <person name="Martin F."/>
            <person name="Silar P."/>
            <person name="Natvig D."/>
            <person name="Lalanne C."/>
            <person name="Gautier V."/>
            <person name="Ament-Velasquez S.L."/>
            <person name="Kruys A."/>
            <person name="Hutchinson M.I."/>
            <person name="Powell A.J."/>
            <person name="Barry K."/>
            <person name="Miller A.N."/>
            <person name="Grigoriev I.V."/>
            <person name="Debuchy R."/>
            <person name="Gladieux P."/>
            <person name="Thoren M.H."/>
            <person name="Johannesson H."/>
        </authorList>
    </citation>
    <scope>NUCLEOTIDE SEQUENCE</scope>
    <source>
        <strain evidence="2">CBS 532.94</strain>
    </source>
</reference>
<dbReference type="Proteomes" id="UP001303760">
    <property type="component" value="Unassembled WGS sequence"/>
</dbReference>
<evidence type="ECO:0000313" key="3">
    <source>
        <dbReference type="Proteomes" id="UP001303760"/>
    </source>
</evidence>
<dbReference type="InterPro" id="IPR056402">
    <property type="entry name" value="DA_N"/>
</dbReference>
<feature type="domain" description="Diels-Alderase N-terminal" evidence="1">
    <location>
        <begin position="3"/>
        <end position="132"/>
    </location>
</feature>
<comment type="caution">
    <text evidence="2">The sequence shown here is derived from an EMBL/GenBank/DDBJ whole genome shotgun (WGS) entry which is preliminary data.</text>
</comment>
<evidence type="ECO:0000313" key="2">
    <source>
        <dbReference type="EMBL" id="KAK4233756.1"/>
    </source>
</evidence>
<evidence type="ECO:0000259" key="1">
    <source>
        <dbReference type="Pfam" id="PF24137"/>
    </source>
</evidence>
<dbReference type="EMBL" id="MU860483">
    <property type="protein sequence ID" value="KAK4233756.1"/>
    <property type="molecule type" value="Genomic_DNA"/>
</dbReference>
<accession>A0AAN7C2C8</accession>
<dbReference type="Pfam" id="PF24137">
    <property type="entry name" value="DA_N"/>
    <property type="match status" value="1"/>
</dbReference>
<organism evidence="2 3">
    <name type="scientific">Achaetomium macrosporum</name>
    <dbReference type="NCBI Taxonomy" id="79813"/>
    <lineage>
        <taxon>Eukaryota</taxon>
        <taxon>Fungi</taxon>
        <taxon>Dikarya</taxon>
        <taxon>Ascomycota</taxon>
        <taxon>Pezizomycotina</taxon>
        <taxon>Sordariomycetes</taxon>
        <taxon>Sordariomycetidae</taxon>
        <taxon>Sordariales</taxon>
        <taxon>Chaetomiaceae</taxon>
        <taxon>Achaetomium</taxon>
    </lineage>
</organism>
<dbReference type="AlphaFoldDB" id="A0AAN7C2C8"/>
<sequence length="133" mass="14407">MVPAGFRVGIIASWAANEQRREKETVWCSHAALPHSIITSDASGLTGVWRGDDKHGQDGDGIVSFEVAADLSRAVFNFNVPNKVVGTITLTAADGYEDAVPQSEAEAKFMPTFRWLRPIPMAAATAELTFFPE</sequence>
<protein>
    <recommendedName>
        <fullName evidence="1">Diels-Alderase N-terminal domain-containing protein</fullName>
    </recommendedName>
</protein>
<reference evidence="2" key="1">
    <citation type="journal article" date="2023" name="Mol. Phylogenet. Evol.">
        <title>Genome-scale phylogeny and comparative genomics of the fungal order Sordariales.</title>
        <authorList>
            <person name="Hensen N."/>
            <person name="Bonometti L."/>
            <person name="Westerberg I."/>
            <person name="Brannstrom I.O."/>
            <person name="Guillou S."/>
            <person name="Cros-Aarteil S."/>
            <person name="Calhoun S."/>
            <person name="Haridas S."/>
            <person name="Kuo A."/>
            <person name="Mondo S."/>
            <person name="Pangilinan J."/>
            <person name="Riley R."/>
            <person name="LaButti K."/>
            <person name="Andreopoulos B."/>
            <person name="Lipzen A."/>
            <person name="Chen C."/>
            <person name="Yan M."/>
            <person name="Daum C."/>
            <person name="Ng V."/>
            <person name="Clum A."/>
            <person name="Steindorff A."/>
            <person name="Ohm R.A."/>
            <person name="Martin F."/>
            <person name="Silar P."/>
            <person name="Natvig D.O."/>
            <person name="Lalanne C."/>
            <person name="Gautier V."/>
            <person name="Ament-Velasquez S.L."/>
            <person name="Kruys A."/>
            <person name="Hutchinson M.I."/>
            <person name="Powell A.J."/>
            <person name="Barry K."/>
            <person name="Miller A.N."/>
            <person name="Grigoriev I.V."/>
            <person name="Debuchy R."/>
            <person name="Gladieux P."/>
            <person name="Hiltunen Thoren M."/>
            <person name="Johannesson H."/>
        </authorList>
    </citation>
    <scope>NUCLEOTIDE SEQUENCE</scope>
    <source>
        <strain evidence="2">CBS 532.94</strain>
    </source>
</reference>
<keyword evidence="3" id="KW-1185">Reference proteome</keyword>
<proteinExistence type="predicted"/>
<name>A0AAN7C2C8_9PEZI</name>